<dbReference type="STRING" id="571915.CMUST_10885"/>
<organism evidence="3 4">
    <name type="scientific">Corynebacterium mustelae</name>
    <dbReference type="NCBI Taxonomy" id="571915"/>
    <lineage>
        <taxon>Bacteria</taxon>
        <taxon>Bacillati</taxon>
        <taxon>Actinomycetota</taxon>
        <taxon>Actinomycetes</taxon>
        <taxon>Mycobacteriales</taxon>
        <taxon>Corynebacteriaceae</taxon>
        <taxon>Corynebacterium</taxon>
    </lineage>
</organism>
<dbReference type="PROSITE" id="PS51257">
    <property type="entry name" value="PROKAR_LIPOPROTEIN"/>
    <property type="match status" value="1"/>
</dbReference>
<keyword evidence="4" id="KW-1185">Reference proteome</keyword>
<protein>
    <submittedName>
        <fullName evidence="3">ABC superfamily ATP binding cassette transporter, binding protein</fullName>
    </submittedName>
</protein>
<dbReference type="GO" id="GO:0022857">
    <property type="term" value="F:transmembrane transporter activity"/>
    <property type="evidence" value="ECO:0007669"/>
    <property type="project" value="InterPro"/>
</dbReference>
<dbReference type="KEGG" id="cmv:CMUST_10885"/>
<feature type="chain" id="PRO_5002554863" evidence="1">
    <location>
        <begin position="22"/>
        <end position="305"/>
    </location>
</feature>
<dbReference type="SUPFAM" id="SSF53850">
    <property type="entry name" value="Periplasmic binding protein-like II"/>
    <property type="match status" value="1"/>
</dbReference>
<keyword evidence="1" id="KW-0732">Signal</keyword>
<evidence type="ECO:0000313" key="4">
    <source>
        <dbReference type="Proteomes" id="UP000035199"/>
    </source>
</evidence>
<feature type="domain" description="ABC-type glycine betaine transport system substrate-binding" evidence="2">
    <location>
        <begin position="39"/>
        <end position="303"/>
    </location>
</feature>
<accession>A0A0G3H5Q8</accession>
<dbReference type="RefSeq" id="WP_047262512.1">
    <property type="nucleotide sequence ID" value="NZ_CP011542.1"/>
</dbReference>
<dbReference type="InterPro" id="IPR007210">
    <property type="entry name" value="ABC_Gly_betaine_transp_sub-bd"/>
</dbReference>
<dbReference type="AlphaFoldDB" id="A0A0G3H5Q8"/>
<evidence type="ECO:0000313" key="3">
    <source>
        <dbReference type="EMBL" id="AKK06492.1"/>
    </source>
</evidence>
<dbReference type="Proteomes" id="UP000035199">
    <property type="component" value="Chromosome"/>
</dbReference>
<dbReference type="EMBL" id="CP011542">
    <property type="protein sequence ID" value="AKK06492.1"/>
    <property type="molecule type" value="Genomic_DNA"/>
</dbReference>
<gene>
    <name evidence="3" type="ORF">CMUST_10885</name>
</gene>
<dbReference type="GO" id="GO:0043190">
    <property type="term" value="C:ATP-binding cassette (ABC) transporter complex"/>
    <property type="evidence" value="ECO:0007669"/>
    <property type="project" value="InterPro"/>
</dbReference>
<evidence type="ECO:0000259" key="2">
    <source>
        <dbReference type="Pfam" id="PF04069"/>
    </source>
</evidence>
<dbReference type="PATRIC" id="fig|571915.4.peg.2317"/>
<dbReference type="Pfam" id="PF04069">
    <property type="entry name" value="OpuAC"/>
    <property type="match status" value="1"/>
</dbReference>
<feature type="signal peptide" evidence="1">
    <location>
        <begin position="1"/>
        <end position="21"/>
    </location>
</feature>
<dbReference type="OrthoDB" id="9781705at2"/>
<reference evidence="3 4" key="1">
    <citation type="journal article" date="2015" name="Genome Announc.">
        <title>Complete Genome Sequence of the Type Strain Corynebacterium mustelae DSM 45274, Isolated from Various Tissues of a Male Ferret with Lethal Sepsis.</title>
        <authorList>
            <person name="Ruckert C."/>
            <person name="Eimer J."/>
            <person name="Winkler A."/>
            <person name="Tauch A."/>
        </authorList>
    </citation>
    <scope>NUCLEOTIDE SEQUENCE [LARGE SCALE GENOMIC DNA]</scope>
    <source>
        <strain evidence="3 4">DSM 45274</strain>
    </source>
</reference>
<dbReference type="Gene3D" id="3.40.190.120">
    <property type="entry name" value="Osmoprotection protein (prox), domain 2"/>
    <property type="match status" value="1"/>
</dbReference>
<proteinExistence type="predicted"/>
<evidence type="ECO:0000256" key="1">
    <source>
        <dbReference type="SAM" id="SignalP"/>
    </source>
</evidence>
<name>A0A0G3H5Q8_9CORY</name>
<dbReference type="Gene3D" id="3.40.190.10">
    <property type="entry name" value="Periplasmic binding protein-like II"/>
    <property type="match status" value="1"/>
</dbReference>
<reference evidence="4" key="2">
    <citation type="submission" date="2015-05" db="EMBL/GenBank/DDBJ databases">
        <title>Complete genome sequence of Corynebacterium mustelae DSM 45274, isolated from various tissues of a male ferret with lethal sepsis.</title>
        <authorList>
            <person name="Ruckert C."/>
            <person name="Albersmeier A."/>
            <person name="Winkler A."/>
            <person name="Tauch A."/>
        </authorList>
    </citation>
    <scope>NUCLEOTIDE SEQUENCE [LARGE SCALE GENOMIC DNA]</scope>
    <source>
        <strain evidence="4">DSM 45274</strain>
    </source>
</reference>
<sequence length="305" mass="32411">MKKILRTVAAIVTAGLVTSCAADPFEQSSDTTSANDSSTITIGTANFPESEIIGTIWASALEAKGYDVSIKSGIGSREVYLKALAEGSVDIVPEYSGNVTQFYLSKTSEELPVGATSAEIIEKLKTVLPEEIAAGEPAPAESKDSYRVTREFAEKHNLTSLADLSTLESVTVAGNPELKDRPYGAAGLKDVYNVPVKDFLAISDSGGPLTIEALESGAADIADIYTTSPLFGADLVTLEDPKNMILPQQVLPLLRDSAVAPEIRDVINEVNQKLTTERLIEMNERSAGAEKASPKKIAEDFLASV</sequence>
<dbReference type="CDD" id="cd13606">
    <property type="entry name" value="PBP2_ProX_like"/>
    <property type="match status" value="1"/>
</dbReference>